<dbReference type="Pfam" id="PF13847">
    <property type="entry name" value="Methyltransf_31"/>
    <property type="match status" value="1"/>
</dbReference>
<keyword evidence="11" id="KW-1185">Reference proteome</keyword>
<dbReference type="InterPro" id="IPR029063">
    <property type="entry name" value="SAM-dependent_MTases_sf"/>
</dbReference>
<proteinExistence type="inferred from homology"/>
<evidence type="ECO:0000256" key="1">
    <source>
        <dbReference type="ARBA" id="ARBA00022679"/>
    </source>
</evidence>
<evidence type="ECO:0000256" key="4">
    <source>
        <dbReference type="ARBA" id="ARBA00034521"/>
    </source>
</evidence>
<gene>
    <name evidence="10" type="ORF">FB561_5190</name>
</gene>
<dbReference type="PANTHER" id="PTHR43675">
    <property type="entry name" value="ARSENITE METHYLTRANSFERASE"/>
    <property type="match status" value="1"/>
</dbReference>
<reference evidence="10 11" key="1">
    <citation type="submission" date="2019-06" db="EMBL/GenBank/DDBJ databases">
        <title>Sequencing the genomes of 1000 actinobacteria strains.</title>
        <authorList>
            <person name="Klenk H.-P."/>
        </authorList>
    </citation>
    <scope>NUCLEOTIDE SEQUENCE [LARGE SCALE GENOMIC DNA]</scope>
    <source>
        <strain evidence="10 11">DSM 24683</strain>
    </source>
</reference>
<evidence type="ECO:0000256" key="5">
    <source>
        <dbReference type="ARBA" id="ARBA00034545"/>
    </source>
</evidence>
<dbReference type="Gene3D" id="3.40.50.150">
    <property type="entry name" value="Vaccinia Virus protein VP39"/>
    <property type="match status" value="1"/>
</dbReference>
<feature type="domain" description="Methyltransferase" evidence="9">
    <location>
        <begin position="72"/>
        <end position="218"/>
    </location>
</feature>
<dbReference type="InterPro" id="IPR025714">
    <property type="entry name" value="Methyltranfer_dom"/>
</dbReference>
<evidence type="ECO:0000256" key="6">
    <source>
        <dbReference type="ARBA" id="ARBA00047941"/>
    </source>
</evidence>
<sequence>MATMPDTAQLVTKVRQLYRQVAENPRGDFHFELGEQLALRLGYEPVRLAALPGPAVESFAGVGYFFDLANLQAGETVLDLGSGSGMDAFYAAGLVGAAGRVIGVDFTPEQTDKARRLAGEADLHQVEFLAAPIERLPWPDETVDCVISNGVINLCANKAAVFAEAARVLKPGGRMAIADIISEAQLTESIVGNADLWASCIGGATQEQQYLATIEAAGFTLREVRDNPYEFLSEQARTAGKTYGVKSVSVLAVRKGPR</sequence>
<accession>A0A561BYS8</accession>
<dbReference type="SUPFAM" id="SSF53335">
    <property type="entry name" value="S-adenosyl-L-methionine-dependent methyltransferases"/>
    <property type="match status" value="1"/>
</dbReference>
<organism evidence="10 11">
    <name type="scientific">Kribbella amoyensis</name>
    <dbReference type="NCBI Taxonomy" id="996641"/>
    <lineage>
        <taxon>Bacteria</taxon>
        <taxon>Bacillati</taxon>
        <taxon>Actinomycetota</taxon>
        <taxon>Actinomycetes</taxon>
        <taxon>Propionibacteriales</taxon>
        <taxon>Kribbellaceae</taxon>
        <taxon>Kribbella</taxon>
    </lineage>
</organism>
<keyword evidence="10" id="KW-0489">Methyltransferase</keyword>
<keyword evidence="1 10" id="KW-0808">Transferase</keyword>
<evidence type="ECO:0000256" key="2">
    <source>
        <dbReference type="ARBA" id="ARBA00022691"/>
    </source>
</evidence>
<dbReference type="EC" id="2.1.1.137" evidence="4"/>
<comment type="catalytic activity">
    <reaction evidence="7">
        <text>arsenic triglutathione + 2 [thioredoxin]-dithiol + 2 S-adenosyl-L-methionine + H2O = dimethylarsinous acid + 2 [thioredoxin]-disulfide + 3 glutathione + 2 S-adenosyl-L-homocysteine + 2 H(+)</text>
        <dbReference type="Rhea" id="RHEA:69464"/>
        <dbReference type="Rhea" id="RHEA-COMP:10698"/>
        <dbReference type="Rhea" id="RHEA-COMP:10700"/>
        <dbReference type="ChEBI" id="CHEBI:15377"/>
        <dbReference type="ChEBI" id="CHEBI:15378"/>
        <dbReference type="ChEBI" id="CHEBI:23808"/>
        <dbReference type="ChEBI" id="CHEBI:29950"/>
        <dbReference type="ChEBI" id="CHEBI:50058"/>
        <dbReference type="ChEBI" id="CHEBI:57856"/>
        <dbReference type="ChEBI" id="CHEBI:57925"/>
        <dbReference type="ChEBI" id="CHEBI:59789"/>
        <dbReference type="ChEBI" id="CHEBI:183640"/>
        <dbReference type="EC" id="2.1.1.137"/>
    </reaction>
</comment>
<dbReference type="RefSeq" id="WP_145811088.1">
    <property type="nucleotide sequence ID" value="NZ_VIVK01000001.1"/>
</dbReference>
<keyword evidence="2" id="KW-0949">S-adenosyl-L-methionine</keyword>
<evidence type="ECO:0000259" key="9">
    <source>
        <dbReference type="Pfam" id="PF13847"/>
    </source>
</evidence>
<protein>
    <recommendedName>
        <fullName evidence="5">Arsenite methyltransferase</fullName>
        <ecNumber evidence="4">2.1.1.137</ecNumber>
    </recommendedName>
</protein>
<dbReference type="PANTHER" id="PTHR43675:SF8">
    <property type="entry name" value="ARSENITE METHYLTRANSFERASE"/>
    <property type="match status" value="1"/>
</dbReference>
<dbReference type="GO" id="GO:0030791">
    <property type="term" value="F:arsenite methyltransferase activity"/>
    <property type="evidence" value="ECO:0007669"/>
    <property type="project" value="UniProtKB-EC"/>
</dbReference>
<evidence type="ECO:0000256" key="8">
    <source>
        <dbReference type="ARBA" id="ARBA00048428"/>
    </source>
</evidence>
<dbReference type="Proteomes" id="UP000318380">
    <property type="component" value="Unassembled WGS sequence"/>
</dbReference>
<evidence type="ECO:0000256" key="7">
    <source>
        <dbReference type="ARBA" id="ARBA00047943"/>
    </source>
</evidence>
<dbReference type="GO" id="GO:0032259">
    <property type="term" value="P:methylation"/>
    <property type="evidence" value="ECO:0007669"/>
    <property type="project" value="UniProtKB-KW"/>
</dbReference>
<comment type="similarity">
    <text evidence="3">Belongs to the methyltransferase superfamily. Arsenite methyltransferase family.</text>
</comment>
<evidence type="ECO:0000256" key="3">
    <source>
        <dbReference type="ARBA" id="ARBA00034487"/>
    </source>
</evidence>
<evidence type="ECO:0000313" key="11">
    <source>
        <dbReference type="Proteomes" id="UP000318380"/>
    </source>
</evidence>
<comment type="caution">
    <text evidence="10">The sequence shown here is derived from an EMBL/GenBank/DDBJ whole genome shotgun (WGS) entry which is preliminary data.</text>
</comment>
<evidence type="ECO:0000313" key="10">
    <source>
        <dbReference type="EMBL" id="TWD84018.1"/>
    </source>
</evidence>
<dbReference type="EMBL" id="VIVK01000001">
    <property type="protein sequence ID" value="TWD84018.1"/>
    <property type="molecule type" value="Genomic_DNA"/>
</dbReference>
<dbReference type="InterPro" id="IPR026669">
    <property type="entry name" value="Arsenite_MeTrfase-like"/>
</dbReference>
<dbReference type="OrthoDB" id="9805171at2"/>
<dbReference type="CDD" id="cd02440">
    <property type="entry name" value="AdoMet_MTases"/>
    <property type="match status" value="1"/>
</dbReference>
<name>A0A561BYS8_9ACTN</name>
<dbReference type="AlphaFoldDB" id="A0A561BYS8"/>
<comment type="catalytic activity">
    <reaction evidence="6">
        <text>arsenic triglutathione + [thioredoxin]-dithiol + S-adenosyl-L-methionine + 2 H2O = methylarsonous acid + [thioredoxin]-disulfide + 3 glutathione + S-adenosyl-L-homocysteine + H(+)</text>
        <dbReference type="Rhea" id="RHEA:69460"/>
        <dbReference type="Rhea" id="RHEA-COMP:10698"/>
        <dbReference type="Rhea" id="RHEA-COMP:10700"/>
        <dbReference type="ChEBI" id="CHEBI:15377"/>
        <dbReference type="ChEBI" id="CHEBI:15378"/>
        <dbReference type="ChEBI" id="CHEBI:17826"/>
        <dbReference type="ChEBI" id="CHEBI:29950"/>
        <dbReference type="ChEBI" id="CHEBI:50058"/>
        <dbReference type="ChEBI" id="CHEBI:57856"/>
        <dbReference type="ChEBI" id="CHEBI:57925"/>
        <dbReference type="ChEBI" id="CHEBI:59789"/>
        <dbReference type="ChEBI" id="CHEBI:183640"/>
        <dbReference type="EC" id="2.1.1.137"/>
    </reaction>
</comment>
<comment type="catalytic activity">
    <reaction evidence="8">
        <text>arsenic triglutathione + 3 [thioredoxin]-dithiol + 3 S-adenosyl-L-methionine = trimethylarsine + 3 [thioredoxin]-disulfide + 3 glutathione + 3 S-adenosyl-L-homocysteine + 3 H(+)</text>
        <dbReference type="Rhea" id="RHEA:69432"/>
        <dbReference type="Rhea" id="RHEA-COMP:10698"/>
        <dbReference type="Rhea" id="RHEA-COMP:10700"/>
        <dbReference type="ChEBI" id="CHEBI:15378"/>
        <dbReference type="ChEBI" id="CHEBI:27130"/>
        <dbReference type="ChEBI" id="CHEBI:29950"/>
        <dbReference type="ChEBI" id="CHEBI:50058"/>
        <dbReference type="ChEBI" id="CHEBI:57856"/>
        <dbReference type="ChEBI" id="CHEBI:57925"/>
        <dbReference type="ChEBI" id="CHEBI:59789"/>
        <dbReference type="ChEBI" id="CHEBI:183640"/>
        <dbReference type="EC" id="2.1.1.137"/>
    </reaction>
</comment>